<dbReference type="EMBL" id="JAQZCI010000002">
    <property type="protein sequence ID" value="MDD7962256.1"/>
    <property type="molecule type" value="Genomic_DNA"/>
</dbReference>
<feature type="region of interest" description="Disordered" evidence="1">
    <location>
        <begin position="1"/>
        <end position="23"/>
    </location>
</feature>
<evidence type="ECO:0000313" key="3">
    <source>
        <dbReference type="EMBL" id="MDD7962256.1"/>
    </source>
</evidence>
<name>A0ABT5SHR1_9MICO</name>
<organism evidence="3 4">
    <name type="scientific">Microbacterium thalli</name>
    <dbReference type="NCBI Taxonomy" id="3027921"/>
    <lineage>
        <taxon>Bacteria</taxon>
        <taxon>Bacillati</taxon>
        <taxon>Actinomycetota</taxon>
        <taxon>Actinomycetes</taxon>
        <taxon>Micrococcales</taxon>
        <taxon>Microbacteriaceae</taxon>
        <taxon>Microbacterium</taxon>
    </lineage>
</organism>
<comment type="caution">
    <text evidence="3">The sequence shown here is derived from an EMBL/GenBank/DDBJ whole genome shotgun (WGS) entry which is preliminary data.</text>
</comment>
<sequence>MSGETQPTLPLPEATASAPAPSRRHRRRRALPWIIAAVVVIGLAITAWFVAEHITREIVTSTVRQQVITQLALPEDQQVDVGVDEPVLPQVLGGTLDRLDVSSADVPLGDVVADVSVRAREVPIRTDGGDIGSAEATVVFSEDQLQTLLAQVEGVPDTGIVLAPPDVQVEVELSLFALTVPLGLDLRPSVTDGDIVLSPEAVRLGGAELTGDALRERFGSAADAVLRSYPICVRDRLPAGLTVREVRIEPGALVAEVDVDGAIIRDPALQANGTCA</sequence>
<dbReference type="InterPro" id="IPR021373">
    <property type="entry name" value="DUF2993"/>
</dbReference>
<evidence type="ECO:0000256" key="1">
    <source>
        <dbReference type="SAM" id="MobiDB-lite"/>
    </source>
</evidence>
<keyword evidence="2" id="KW-0812">Transmembrane</keyword>
<dbReference type="RefSeq" id="WP_274264395.1">
    <property type="nucleotide sequence ID" value="NZ_JAQZCI010000002.1"/>
</dbReference>
<keyword evidence="2" id="KW-0472">Membrane</keyword>
<feature type="compositionally biased region" description="Low complexity" evidence="1">
    <location>
        <begin position="7"/>
        <end position="21"/>
    </location>
</feature>
<dbReference type="Proteomes" id="UP001218170">
    <property type="component" value="Unassembled WGS sequence"/>
</dbReference>
<reference evidence="3 4" key="1">
    <citation type="submission" date="2023-02" db="EMBL/GenBank/DDBJ databases">
        <title>Study of novel species of the Microbacterium genus.</title>
        <authorList>
            <person name="Arroyo-Herrera I."/>
            <person name="Roman-Ponce B."/>
            <person name="Vasquez-Murrieta M.S."/>
        </authorList>
    </citation>
    <scope>NUCLEOTIDE SEQUENCE [LARGE SCALE GENOMIC DNA]</scope>
    <source>
        <strain evidence="3 4">NE1TT3</strain>
    </source>
</reference>
<gene>
    <name evidence="3" type="ORF">PUW80_07815</name>
</gene>
<protein>
    <submittedName>
        <fullName evidence="3">DUF2993 domain-containing protein</fullName>
    </submittedName>
</protein>
<feature type="transmembrane region" description="Helical" evidence="2">
    <location>
        <begin position="30"/>
        <end position="51"/>
    </location>
</feature>
<keyword evidence="2" id="KW-1133">Transmembrane helix</keyword>
<evidence type="ECO:0000313" key="4">
    <source>
        <dbReference type="Proteomes" id="UP001218170"/>
    </source>
</evidence>
<accession>A0ABT5SHR1</accession>
<keyword evidence="4" id="KW-1185">Reference proteome</keyword>
<dbReference type="Pfam" id="PF11209">
    <property type="entry name" value="LmeA"/>
    <property type="match status" value="1"/>
</dbReference>
<evidence type="ECO:0000256" key="2">
    <source>
        <dbReference type="SAM" id="Phobius"/>
    </source>
</evidence>
<proteinExistence type="predicted"/>